<dbReference type="PANTHER" id="PTHR43280">
    <property type="entry name" value="ARAC-FAMILY TRANSCRIPTIONAL REGULATOR"/>
    <property type="match status" value="1"/>
</dbReference>
<dbReference type="SMART" id="SM00342">
    <property type="entry name" value="HTH_ARAC"/>
    <property type="match status" value="1"/>
</dbReference>
<protein>
    <submittedName>
        <fullName evidence="6">Helix-turn-helix domain-containing protein</fullName>
    </submittedName>
</protein>
<keyword evidence="2" id="KW-0238">DNA-binding</keyword>
<dbReference type="Proteomes" id="UP001596112">
    <property type="component" value="Unassembled WGS sequence"/>
</dbReference>
<keyword evidence="1" id="KW-0805">Transcription regulation</keyword>
<feature type="region of interest" description="Disordered" evidence="4">
    <location>
        <begin position="1"/>
        <end position="33"/>
    </location>
</feature>
<dbReference type="InterPro" id="IPR018060">
    <property type="entry name" value="HTH_AraC"/>
</dbReference>
<evidence type="ECO:0000256" key="1">
    <source>
        <dbReference type="ARBA" id="ARBA00023015"/>
    </source>
</evidence>
<dbReference type="SUPFAM" id="SSF46689">
    <property type="entry name" value="Homeodomain-like"/>
    <property type="match status" value="1"/>
</dbReference>
<feature type="domain" description="HTH araC/xylS-type" evidence="5">
    <location>
        <begin position="42"/>
        <end position="105"/>
    </location>
</feature>
<evidence type="ECO:0000256" key="2">
    <source>
        <dbReference type="ARBA" id="ARBA00023125"/>
    </source>
</evidence>
<evidence type="ECO:0000256" key="3">
    <source>
        <dbReference type="ARBA" id="ARBA00023163"/>
    </source>
</evidence>
<sequence>MNIAFSKTNKGVARHTPRPLPAPPRTGASPKVTPTCTGCSLTGHTVSGWIRERRLEQCHRDLTGPALDALPVGAVGGRWGFPDPARFSHAFKAAHGMSPGQARAAAQASRQ</sequence>
<reference evidence="7" key="1">
    <citation type="journal article" date="2019" name="Int. J. Syst. Evol. Microbiol.">
        <title>The Global Catalogue of Microorganisms (GCM) 10K type strain sequencing project: providing services to taxonomists for standard genome sequencing and annotation.</title>
        <authorList>
            <consortium name="The Broad Institute Genomics Platform"/>
            <consortium name="The Broad Institute Genome Sequencing Center for Infectious Disease"/>
            <person name="Wu L."/>
            <person name="Ma J."/>
        </authorList>
    </citation>
    <scope>NUCLEOTIDE SEQUENCE [LARGE SCALE GENOMIC DNA]</scope>
    <source>
        <strain evidence="7">JCM 9918</strain>
    </source>
</reference>
<proteinExistence type="predicted"/>
<evidence type="ECO:0000256" key="4">
    <source>
        <dbReference type="SAM" id="MobiDB-lite"/>
    </source>
</evidence>
<dbReference type="PROSITE" id="PS01124">
    <property type="entry name" value="HTH_ARAC_FAMILY_2"/>
    <property type="match status" value="1"/>
</dbReference>
<dbReference type="InterPro" id="IPR009057">
    <property type="entry name" value="Homeodomain-like_sf"/>
</dbReference>
<dbReference type="EMBL" id="JBHSNZ010000021">
    <property type="protein sequence ID" value="MFC5811042.1"/>
    <property type="molecule type" value="Genomic_DNA"/>
</dbReference>
<evidence type="ECO:0000259" key="5">
    <source>
        <dbReference type="PROSITE" id="PS01124"/>
    </source>
</evidence>
<dbReference type="RefSeq" id="WP_380968149.1">
    <property type="nucleotide sequence ID" value="NZ_JBHSNZ010000021.1"/>
</dbReference>
<dbReference type="PANTHER" id="PTHR43280:SF31">
    <property type="entry name" value="TRANSCRIPTIONAL REGULATORY PROTEIN"/>
    <property type="match status" value="1"/>
</dbReference>
<dbReference type="Gene3D" id="1.10.10.60">
    <property type="entry name" value="Homeodomain-like"/>
    <property type="match status" value="1"/>
</dbReference>
<gene>
    <name evidence="6" type="ORF">ACFQGO_26685</name>
</gene>
<name>A0ABW1BDD7_9ACTN</name>
<comment type="caution">
    <text evidence="6">The sequence shown here is derived from an EMBL/GenBank/DDBJ whole genome shotgun (WGS) entry which is preliminary data.</text>
</comment>
<keyword evidence="7" id="KW-1185">Reference proteome</keyword>
<organism evidence="6 7">
    <name type="scientific">Streptomyces heilongjiangensis</name>
    <dbReference type="NCBI Taxonomy" id="945052"/>
    <lineage>
        <taxon>Bacteria</taxon>
        <taxon>Bacillati</taxon>
        <taxon>Actinomycetota</taxon>
        <taxon>Actinomycetes</taxon>
        <taxon>Kitasatosporales</taxon>
        <taxon>Streptomycetaceae</taxon>
        <taxon>Streptomyces</taxon>
    </lineage>
</organism>
<accession>A0ABW1BDD7</accession>
<keyword evidence="3" id="KW-0804">Transcription</keyword>
<dbReference type="Pfam" id="PF12833">
    <property type="entry name" value="HTH_18"/>
    <property type="match status" value="1"/>
</dbReference>
<evidence type="ECO:0000313" key="7">
    <source>
        <dbReference type="Proteomes" id="UP001596112"/>
    </source>
</evidence>
<evidence type="ECO:0000313" key="6">
    <source>
        <dbReference type="EMBL" id="MFC5811042.1"/>
    </source>
</evidence>